<evidence type="ECO:0000313" key="6">
    <source>
        <dbReference type="Proteomes" id="UP000694890"/>
    </source>
</evidence>
<accession>A0AAJ7PQI8</accession>
<dbReference type="InterPro" id="IPR047343">
    <property type="entry name" value="RUSC1_2"/>
</dbReference>
<feature type="compositionally biased region" description="Pro residues" evidence="3">
    <location>
        <begin position="522"/>
        <end position="532"/>
    </location>
</feature>
<feature type="region of interest" description="Disordered" evidence="3">
    <location>
        <begin position="1"/>
        <end position="265"/>
    </location>
</feature>
<dbReference type="PRINTS" id="PR01217">
    <property type="entry name" value="PRICHEXTENSN"/>
</dbReference>
<feature type="compositionally biased region" description="Polar residues" evidence="3">
    <location>
        <begin position="811"/>
        <end position="826"/>
    </location>
</feature>
<dbReference type="SMART" id="SM00593">
    <property type="entry name" value="RUN"/>
    <property type="match status" value="1"/>
</dbReference>
<dbReference type="CDD" id="cd11958">
    <property type="entry name" value="SH3_RUSC1"/>
    <property type="match status" value="1"/>
</dbReference>
<feature type="compositionally biased region" description="Low complexity" evidence="3">
    <location>
        <begin position="1499"/>
        <end position="1516"/>
    </location>
</feature>
<evidence type="ECO:0000313" key="7">
    <source>
        <dbReference type="RefSeq" id="XP_018535979.1"/>
    </source>
</evidence>
<feature type="domain" description="RUN" evidence="5">
    <location>
        <begin position="1165"/>
        <end position="1309"/>
    </location>
</feature>
<feature type="compositionally biased region" description="Basic and acidic residues" evidence="3">
    <location>
        <begin position="761"/>
        <end position="795"/>
    </location>
</feature>
<feature type="compositionally biased region" description="Low complexity" evidence="3">
    <location>
        <begin position="947"/>
        <end position="962"/>
    </location>
</feature>
<proteinExistence type="predicted"/>
<feature type="region of interest" description="Disordered" evidence="3">
    <location>
        <begin position="751"/>
        <end position="877"/>
    </location>
</feature>
<feature type="compositionally biased region" description="Basic and acidic residues" evidence="3">
    <location>
        <begin position="903"/>
        <end position="913"/>
    </location>
</feature>
<dbReference type="Pfam" id="PF02759">
    <property type="entry name" value="RUN"/>
    <property type="match status" value="1"/>
</dbReference>
<dbReference type="SUPFAM" id="SSF50044">
    <property type="entry name" value="SH3-domain"/>
    <property type="match status" value="1"/>
</dbReference>
<dbReference type="Pfam" id="PF00018">
    <property type="entry name" value="SH3_1"/>
    <property type="match status" value="1"/>
</dbReference>
<feature type="compositionally biased region" description="Basic and acidic residues" evidence="3">
    <location>
        <begin position="1043"/>
        <end position="1072"/>
    </location>
</feature>
<dbReference type="Gene3D" id="1.20.58.900">
    <property type="match status" value="1"/>
</dbReference>
<feature type="domain" description="SH3" evidence="4">
    <location>
        <begin position="1566"/>
        <end position="1623"/>
    </location>
</feature>
<feature type="compositionally biased region" description="Pro residues" evidence="3">
    <location>
        <begin position="652"/>
        <end position="668"/>
    </location>
</feature>
<organism evidence="6 7">
    <name type="scientific">Lates calcarifer</name>
    <name type="common">Barramundi</name>
    <name type="synonym">Holocentrus calcarifer</name>
    <dbReference type="NCBI Taxonomy" id="8187"/>
    <lineage>
        <taxon>Eukaryota</taxon>
        <taxon>Metazoa</taxon>
        <taxon>Chordata</taxon>
        <taxon>Craniata</taxon>
        <taxon>Vertebrata</taxon>
        <taxon>Euteleostomi</taxon>
        <taxon>Actinopterygii</taxon>
        <taxon>Neopterygii</taxon>
        <taxon>Teleostei</taxon>
        <taxon>Neoteleostei</taxon>
        <taxon>Acanthomorphata</taxon>
        <taxon>Carangaria</taxon>
        <taxon>Carangaria incertae sedis</taxon>
        <taxon>Centropomidae</taxon>
        <taxon>Lates</taxon>
    </lineage>
</organism>
<feature type="compositionally biased region" description="Low complexity" evidence="3">
    <location>
        <begin position="914"/>
        <end position="924"/>
    </location>
</feature>
<feature type="compositionally biased region" description="Basic and acidic residues" evidence="3">
    <location>
        <begin position="211"/>
        <end position="227"/>
    </location>
</feature>
<feature type="region of interest" description="Disordered" evidence="3">
    <location>
        <begin position="1357"/>
        <end position="1384"/>
    </location>
</feature>
<feature type="region of interest" description="Disordered" evidence="3">
    <location>
        <begin position="1494"/>
        <end position="1558"/>
    </location>
</feature>
<gene>
    <name evidence="7" type="primary">rusc1</name>
</gene>
<dbReference type="SMART" id="SM00326">
    <property type="entry name" value="SH3"/>
    <property type="match status" value="1"/>
</dbReference>
<dbReference type="InterPro" id="IPR036028">
    <property type="entry name" value="SH3-like_dom_sf"/>
</dbReference>
<dbReference type="Proteomes" id="UP000694890">
    <property type="component" value="Linkage group LG15"/>
</dbReference>
<feature type="region of interest" description="Disordered" evidence="3">
    <location>
        <begin position="1316"/>
        <end position="1345"/>
    </location>
</feature>
<feature type="compositionally biased region" description="Low complexity" evidence="3">
    <location>
        <begin position="144"/>
        <end position="165"/>
    </location>
</feature>
<dbReference type="CTD" id="23623"/>
<protein>
    <submittedName>
        <fullName evidence="7">Uncharacterized protein rusc1 isoform X4</fullName>
    </submittedName>
</protein>
<feature type="compositionally biased region" description="Pro residues" evidence="3">
    <location>
        <begin position="584"/>
        <end position="599"/>
    </location>
</feature>
<feature type="region of interest" description="Disordered" evidence="3">
    <location>
        <begin position="492"/>
        <end position="539"/>
    </location>
</feature>
<dbReference type="Gene3D" id="2.30.30.40">
    <property type="entry name" value="SH3 Domains"/>
    <property type="match status" value="1"/>
</dbReference>
<feature type="region of interest" description="Disordered" evidence="3">
    <location>
        <begin position="1043"/>
        <end position="1075"/>
    </location>
</feature>
<feature type="compositionally biased region" description="Pro residues" evidence="3">
    <location>
        <begin position="610"/>
        <end position="625"/>
    </location>
</feature>
<dbReference type="PROSITE" id="PS50002">
    <property type="entry name" value="SH3"/>
    <property type="match status" value="1"/>
</dbReference>
<keyword evidence="1 2" id="KW-0728">SH3 domain</keyword>
<evidence type="ECO:0000256" key="2">
    <source>
        <dbReference type="PROSITE-ProRule" id="PRU00192"/>
    </source>
</evidence>
<reference evidence="7" key="1">
    <citation type="submission" date="2025-08" db="UniProtKB">
        <authorList>
            <consortium name="RefSeq"/>
        </authorList>
    </citation>
    <scope>IDENTIFICATION</scope>
    <source>
        <tissue evidence="7">Brain</tissue>
    </source>
</reference>
<name>A0AAJ7PQI8_LATCA</name>
<feature type="compositionally biased region" description="Polar residues" evidence="3">
    <location>
        <begin position="73"/>
        <end position="89"/>
    </location>
</feature>
<feature type="compositionally biased region" description="Pro residues" evidence="3">
    <location>
        <begin position="677"/>
        <end position="686"/>
    </location>
</feature>
<dbReference type="PROSITE" id="PS50826">
    <property type="entry name" value="RUN"/>
    <property type="match status" value="1"/>
</dbReference>
<dbReference type="InterPro" id="IPR004012">
    <property type="entry name" value="Run_dom"/>
</dbReference>
<dbReference type="InterPro" id="IPR001452">
    <property type="entry name" value="SH3_domain"/>
</dbReference>
<feature type="compositionally biased region" description="Low complexity" evidence="3">
    <location>
        <begin position="190"/>
        <end position="200"/>
    </location>
</feature>
<dbReference type="InterPro" id="IPR037213">
    <property type="entry name" value="Run_dom_sf"/>
</dbReference>
<evidence type="ECO:0000256" key="3">
    <source>
        <dbReference type="SAM" id="MobiDB-lite"/>
    </source>
</evidence>
<feature type="region of interest" description="Disordered" evidence="3">
    <location>
        <begin position="560"/>
        <end position="686"/>
    </location>
</feature>
<dbReference type="GO" id="GO:0031410">
    <property type="term" value="C:cytoplasmic vesicle"/>
    <property type="evidence" value="ECO:0007669"/>
    <property type="project" value="TreeGrafter"/>
</dbReference>
<feature type="compositionally biased region" description="Low complexity" evidence="3">
    <location>
        <begin position="600"/>
        <end position="609"/>
    </location>
</feature>
<sequence length="1623" mass="177078">MQSSSCSSQPPKPRRFDVSRRTNTLAGPKSHGPGFQREDKNMNTITTSSPRRATKGPTAPTRTRVGVQPRPPVSQSRFASQKQGSTISKSAKPKPKNARTSAAAKIAPAAAPPPPLPSVLPLDPNCNEPSLPCLCCDGRSPQDNNSMFNHNHNNNNTISLRQQLQLPPPPAPLPQRQDGTGAKDQPQPPSQAQAQLEPSACPAANLVNGDKNADESSDLDNKKHEKVEEEDDEEESSGDIDIDDDEVEADNDDDDDDDDTLVPSCCDCPPSLLEFSLSSSTSSSSTSISSCSDLESDCADQSASICSSHDQENLSVALSPKDHSLPQAPECQPPTRSPPSLPLSCNPFSLTSHSPIPPCSPDEGYPSALDSPSPDYLGVKGDSEVTKLGLLDFLESVGEFGKMERFSQVIQVARWDLEGEQHWDVLRDRLDHLDRLEKVNREVKLAYIARLHEKGFDLGDLEEQDLSDVMDEMGNIDIPWKLYKNRKGTMGESQEFSDAGVDLTAPSDCDDPLVPDSLTPSPVEPPPRPPKPPARHASVSPYLHTYINISRETTSMAVSTSPTLSTFSPNSSSPTFTTFRCEKPLPPSPPSVPPLPASKPVPYLTLYTTPSPPPSIPTPTPPIPPPRRRHLARKEAQRLAALQAEQEKTPLSLPPPTTRPPPLPPPPVVSVSSSSPPAIPPPPALPPPPSFHALDVEIRKLLMLAGLTQAELLKLSPELGVCVGGLEDEGDGDNLLPSRSLELHEFRLKDREEEKECDTEFMDRDGWSSRGKLDADRRVDITEEGKKKEESKDTQRTTSFTEMARRRKRNSGLTSDHYYNTGLSNTHENKAKNMSFDTFHYPTELPDSPPPPPPPRPLPPIPPSLPPLKVSTLPANSAQPERFDWLIAFTPDCDAPPQPPPLEMRKSHTETQKKPSSSGSSPGSAPKVTTFKELRFRNKSASPPTKVITEPEPDPTVVTPDPDILYNLRWRREKAGSDGSQWEYTSQAQALFMQPPPALTSMAALKEMLQRADEEGGQPELCPSQKIGCSVSDSSLWTMGKEWEDQEVKKEEKEEKKEEKEEEVEVRGRADGGRNFQSRTTAVRSVSFAGSVQRGETSWMGEDVKFPMRGLGLSSLCLQEKKALVGAVSVAVEAILAQFSSSRTIVQKSLSVNKALSGDSTINPSLGRLVLQCLCPALHSLLTDGLKPHQSDLIAGRRPNSAWGLVQASTRPGPKTQILYNLQVRVGGLPQLRQSKHRFNAFLLGLLNTKFLDFWLSHLQSCNDVLETYYHPTSFMRLSLTTCQPLFEELLLVLQPLSLLTFNLDLLFQHHHLEPDGHSPEIPSPPCQDAGFQLSSSGSQSKNTGSRYIESLSEVDFESPEHQAAKGNPSPSANPKNGGLGVSTHVDAAPAKASVTLGQTSPQLLWVQEKEIGELPPPNIEEDSLAQQAGQVIQQGWGAMIRWGGRLSQNLADLSLSAGKKEEMKTDLPDLQTQAGSDYAPVSSGAQVPWGLGRLFGASKSPNSPTSHTPPTRRPSQWLAPGVTALTRIVSSSSTPMMRRAPEPQVESEPESEKEINTLEMKDKPRPLRSVRTLCNHTGTGSELSFCKGEELVVLGGVDQDWIRCRQGDKEGLVPIGYTSLIM</sequence>
<feature type="compositionally biased region" description="Pro residues" evidence="3">
    <location>
        <begin position="847"/>
        <end position="866"/>
    </location>
</feature>
<dbReference type="PANTHER" id="PTHR15591">
    <property type="entry name" value="RUN AND SH3 DOMAIN CONTAINING"/>
    <property type="match status" value="1"/>
</dbReference>
<feature type="region of interest" description="Disordered" evidence="3">
    <location>
        <begin position="890"/>
        <end position="962"/>
    </location>
</feature>
<dbReference type="RefSeq" id="XP_018535979.1">
    <property type="nucleotide sequence ID" value="XM_018680463.2"/>
</dbReference>
<feature type="compositionally biased region" description="Acidic residues" evidence="3">
    <location>
        <begin position="228"/>
        <end position="260"/>
    </location>
</feature>
<feature type="compositionally biased region" description="Polar residues" evidence="3">
    <location>
        <begin position="42"/>
        <end position="51"/>
    </location>
</feature>
<feature type="region of interest" description="Disordered" evidence="3">
    <location>
        <begin position="320"/>
        <end position="344"/>
    </location>
</feature>
<feature type="compositionally biased region" description="Pro residues" evidence="3">
    <location>
        <begin position="331"/>
        <end position="341"/>
    </location>
</feature>
<feature type="compositionally biased region" description="Low complexity" evidence="3">
    <location>
        <begin position="560"/>
        <end position="579"/>
    </location>
</feature>
<evidence type="ECO:0000259" key="5">
    <source>
        <dbReference type="PROSITE" id="PS50826"/>
    </source>
</evidence>
<dbReference type="GeneID" id="108885925"/>
<dbReference type="PANTHER" id="PTHR15591:SF11">
    <property type="entry name" value="AP-4 COMPLEX ACCESSORY SUBUNIT RUSC1"/>
    <property type="match status" value="1"/>
</dbReference>
<feature type="compositionally biased region" description="Low complexity" evidence="3">
    <location>
        <begin position="1335"/>
        <end position="1345"/>
    </location>
</feature>
<dbReference type="SUPFAM" id="SSF140741">
    <property type="entry name" value="RUN domain-like"/>
    <property type="match status" value="1"/>
</dbReference>
<evidence type="ECO:0000259" key="4">
    <source>
        <dbReference type="PROSITE" id="PS50002"/>
    </source>
</evidence>
<evidence type="ECO:0000256" key="1">
    <source>
        <dbReference type="ARBA" id="ARBA00022443"/>
    </source>
</evidence>